<evidence type="ECO:0000313" key="3">
    <source>
        <dbReference type="Proteomes" id="UP000176689"/>
    </source>
</evidence>
<organism evidence="2 3">
    <name type="scientific">Candidatus Kaiserbacteria bacterium RIFCSPHIGHO2_12_FULL_53_13</name>
    <dbReference type="NCBI Taxonomy" id="1798502"/>
    <lineage>
        <taxon>Bacteria</taxon>
        <taxon>Candidatus Kaiseribacteriota</taxon>
    </lineage>
</organism>
<accession>A0A1F6E7H8</accession>
<reference evidence="2 3" key="1">
    <citation type="journal article" date="2016" name="Nat. Commun.">
        <title>Thousands of microbial genomes shed light on interconnected biogeochemical processes in an aquifer system.</title>
        <authorList>
            <person name="Anantharaman K."/>
            <person name="Brown C.T."/>
            <person name="Hug L.A."/>
            <person name="Sharon I."/>
            <person name="Castelle C.J."/>
            <person name="Probst A.J."/>
            <person name="Thomas B.C."/>
            <person name="Singh A."/>
            <person name="Wilkins M.J."/>
            <person name="Karaoz U."/>
            <person name="Brodie E.L."/>
            <person name="Williams K.H."/>
            <person name="Hubbard S.S."/>
            <person name="Banfield J.F."/>
        </authorList>
    </citation>
    <scope>NUCLEOTIDE SEQUENCE [LARGE SCALE GENOMIC DNA]</scope>
</reference>
<gene>
    <name evidence="2" type="ORF">A3F27_00560</name>
</gene>
<dbReference type="Gene3D" id="3.90.320.10">
    <property type="match status" value="1"/>
</dbReference>
<comment type="caution">
    <text evidence="2">The sequence shown here is derived from an EMBL/GenBank/DDBJ whole genome shotgun (WGS) entry which is preliminary data.</text>
</comment>
<dbReference type="Proteomes" id="UP000176689">
    <property type="component" value="Unassembled WGS sequence"/>
</dbReference>
<dbReference type="InterPro" id="IPR011604">
    <property type="entry name" value="PDDEXK-like_dom_sf"/>
</dbReference>
<protein>
    <recommendedName>
        <fullName evidence="1">PD-(D/E)XK endonuclease-like domain-containing protein</fullName>
    </recommendedName>
</protein>
<dbReference type="Pfam" id="PF12705">
    <property type="entry name" value="PDDEXK_1"/>
    <property type="match status" value="1"/>
</dbReference>
<evidence type="ECO:0000313" key="2">
    <source>
        <dbReference type="EMBL" id="OGG69596.1"/>
    </source>
</evidence>
<dbReference type="InterPro" id="IPR038726">
    <property type="entry name" value="PDDEXK_AddAB-type"/>
</dbReference>
<dbReference type="AlphaFoldDB" id="A0A1F6E7H8"/>
<sequence length="272" mass="31219">MPPKLYAKRVRNLFDPNSDEEFRVSRSKIDLFHECPRCFYLDVRLGIPRPSFPAFTLNNAVDELMKREFDIHRAKDEAHPLMKAYKIDAVPLNDPRMEEWRDALRRGIQYHHKKTGLVFRGGVDDIWVTPKGELIVVDYKATSKKEEVNIDGYWQKGYKRQVEIYQWLLRGIGEKVSSTAYFVYVNGRSDSESFDGRLDFDVKIIPHKGDDSWVEPLVIELAECLRGDVVPAAADECEYCRYREAAGKELQALAKVKKVGSARTSGDGTLGI</sequence>
<evidence type="ECO:0000259" key="1">
    <source>
        <dbReference type="Pfam" id="PF12705"/>
    </source>
</evidence>
<name>A0A1F6E7H8_9BACT</name>
<dbReference type="EMBL" id="MFLP01000030">
    <property type="protein sequence ID" value="OGG69596.1"/>
    <property type="molecule type" value="Genomic_DNA"/>
</dbReference>
<feature type="domain" description="PD-(D/E)XK endonuclease-like" evidence="1">
    <location>
        <begin position="23"/>
        <end position="244"/>
    </location>
</feature>
<proteinExistence type="predicted"/>